<sequence length="132" mass="14700">MEGGSAARLHRTQVGLAQAGTATRELVRIQFECTVPTMCHQQDEDLAASTRDLGMLFEHVSQGFERESDRRTVHPGFRRPKETAFAVDETERTRRISPPPGGELLVEFSLFGGHLVRQDLGKAPTRQGMAHM</sequence>
<name>A0A2Z4ISM3_9ACTN</name>
<dbReference type="KEGG" id="scad:DN051_01715"/>
<evidence type="ECO:0000256" key="1">
    <source>
        <dbReference type="SAM" id="MobiDB-lite"/>
    </source>
</evidence>
<keyword evidence="3" id="KW-1185">Reference proteome</keyword>
<feature type="region of interest" description="Disordered" evidence="1">
    <location>
        <begin position="64"/>
        <end position="100"/>
    </location>
</feature>
<organism evidence="2 3">
    <name type="scientific">Streptomyces cadmiisoli</name>
    <dbReference type="NCBI Taxonomy" id="2184053"/>
    <lineage>
        <taxon>Bacteria</taxon>
        <taxon>Bacillati</taxon>
        <taxon>Actinomycetota</taxon>
        <taxon>Actinomycetes</taxon>
        <taxon>Kitasatosporales</taxon>
        <taxon>Streptomycetaceae</taxon>
        <taxon>Streptomyces</taxon>
        <taxon>Streptomyces aurantiacus group</taxon>
    </lineage>
</organism>
<dbReference type="Proteomes" id="UP000249616">
    <property type="component" value="Chromosome"/>
</dbReference>
<evidence type="ECO:0000313" key="2">
    <source>
        <dbReference type="EMBL" id="AWW35536.1"/>
    </source>
</evidence>
<reference evidence="2 3" key="1">
    <citation type="journal article" date="2019" name="Int. J. Syst. Evol. Microbiol.">
        <title>Streptomyces cadmiisoli sp. nov., a novel actinomycete isolated from cadmium-contaminated soil.</title>
        <authorList>
            <person name="Li K."/>
            <person name="Tang X."/>
            <person name="Zhao J."/>
            <person name="Guo Y."/>
            <person name="Tang Y."/>
            <person name="Gao J."/>
        </authorList>
    </citation>
    <scope>NUCLEOTIDE SEQUENCE [LARGE SCALE GENOMIC DNA]</scope>
    <source>
        <strain evidence="2 3">ZFG47</strain>
    </source>
</reference>
<evidence type="ECO:0000313" key="3">
    <source>
        <dbReference type="Proteomes" id="UP000249616"/>
    </source>
</evidence>
<proteinExistence type="predicted"/>
<accession>A0A2Z4ISM3</accession>
<protein>
    <submittedName>
        <fullName evidence="2">Uncharacterized protein</fullName>
    </submittedName>
</protein>
<gene>
    <name evidence="2" type="ORF">DN051_01715</name>
</gene>
<dbReference type="AlphaFoldDB" id="A0A2Z4ISM3"/>
<dbReference type="EMBL" id="CP030073">
    <property type="protein sequence ID" value="AWW35536.1"/>
    <property type="molecule type" value="Genomic_DNA"/>
</dbReference>